<comment type="caution">
    <text evidence="2">The sequence shown here is derived from an EMBL/GenBank/DDBJ whole genome shotgun (WGS) entry which is preliminary data.</text>
</comment>
<protein>
    <submittedName>
        <fullName evidence="2">Putative HTH domain antitoxin</fullName>
    </submittedName>
</protein>
<comment type="similarity">
    <text evidence="1">Belongs to the UPF0175 family.</text>
</comment>
<dbReference type="InterPro" id="IPR005368">
    <property type="entry name" value="UPF0175"/>
</dbReference>
<dbReference type="EMBL" id="JACHIA010000018">
    <property type="protein sequence ID" value="MBB6072777.1"/>
    <property type="molecule type" value="Genomic_DNA"/>
</dbReference>
<name>A0A841H400_9BACT</name>
<dbReference type="AlphaFoldDB" id="A0A841H400"/>
<evidence type="ECO:0000313" key="2">
    <source>
        <dbReference type="EMBL" id="MBB6072777.1"/>
    </source>
</evidence>
<organism evidence="2 3">
    <name type="scientific">Longimicrobium terrae</name>
    <dbReference type="NCBI Taxonomy" id="1639882"/>
    <lineage>
        <taxon>Bacteria</taxon>
        <taxon>Pseudomonadati</taxon>
        <taxon>Gemmatimonadota</taxon>
        <taxon>Longimicrobiia</taxon>
        <taxon>Longimicrobiales</taxon>
        <taxon>Longimicrobiaceae</taxon>
        <taxon>Longimicrobium</taxon>
    </lineage>
</organism>
<dbReference type="InterPro" id="IPR052264">
    <property type="entry name" value="UPF0175_domain"/>
</dbReference>
<dbReference type="Proteomes" id="UP000582837">
    <property type="component" value="Unassembled WGS sequence"/>
</dbReference>
<reference evidence="2 3" key="1">
    <citation type="submission" date="2020-08" db="EMBL/GenBank/DDBJ databases">
        <title>Genomic Encyclopedia of Type Strains, Phase IV (KMG-IV): sequencing the most valuable type-strain genomes for metagenomic binning, comparative biology and taxonomic classification.</title>
        <authorList>
            <person name="Goeker M."/>
        </authorList>
    </citation>
    <scope>NUCLEOTIDE SEQUENCE [LARGE SCALE GENOMIC DNA]</scope>
    <source>
        <strain evidence="2 3">DSM 29007</strain>
    </source>
</reference>
<dbReference type="PANTHER" id="PTHR37525:SF1">
    <property type="entry name" value="UPF0175 PROTEIN SSL1255"/>
    <property type="match status" value="1"/>
</dbReference>
<sequence length="90" mass="10120">MSLIIPDDLLSAAKLSEQAMAVEVAILLYQQNRVSLGKAARFAKLDRCALQQIMALRGVPINYDVHEFEADLATLRELRKQWPSSATLHR</sequence>
<evidence type="ECO:0000313" key="3">
    <source>
        <dbReference type="Proteomes" id="UP000582837"/>
    </source>
</evidence>
<dbReference type="Pfam" id="PF03683">
    <property type="entry name" value="UPF0175"/>
    <property type="match status" value="1"/>
</dbReference>
<accession>A0A841H400</accession>
<keyword evidence="3" id="KW-1185">Reference proteome</keyword>
<dbReference type="PANTHER" id="PTHR37525">
    <property type="entry name" value="UPF0175 PROTEIN SSL1255"/>
    <property type="match status" value="1"/>
</dbReference>
<dbReference type="RefSeq" id="WP_170035503.1">
    <property type="nucleotide sequence ID" value="NZ_JABDTL010000001.1"/>
</dbReference>
<gene>
    <name evidence="2" type="ORF">HNQ61_004441</name>
</gene>
<evidence type="ECO:0000256" key="1">
    <source>
        <dbReference type="ARBA" id="ARBA00005651"/>
    </source>
</evidence>
<proteinExistence type="inferred from homology"/>